<dbReference type="CDD" id="cd00338">
    <property type="entry name" value="Ser_Recombinase"/>
    <property type="match status" value="1"/>
</dbReference>
<dbReference type="Gene3D" id="3.90.1750.20">
    <property type="entry name" value="Putative Large Serine Recombinase, Chain B, Domain 2"/>
    <property type="match status" value="1"/>
</dbReference>
<organism evidence="3 4">
    <name type="scientific">Nocardioides imazamoxiresistens</name>
    <dbReference type="NCBI Taxonomy" id="3231893"/>
    <lineage>
        <taxon>Bacteria</taxon>
        <taxon>Bacillati</taxon>
        <taxon>Actinomycetota</taxon>
        <taxon>Actinomycetes</taxon>
        <taxon>Propionibacteriales</taxon>
        <taxon>Nocardioidaceae</taxon>
        <taxon>Nocardioides</taxon>
    </lineage>
</organism>
<evidence type="ECO:0000259" key="2">
    <source>
        <dbReference type="PROSITE" id="PS51737"/>
    </source>
</evidence>
<dbReference type="PANTHER" id="PTHR30461">
    <property type="entry name" value="DNA-INVERTASE FROM LAMBDOID PROPHAGE"/>
    <property type="match status" value="1"/>
</dbReference>
<comment type="caution">
    <text evidence="3">The sequence shown here is derived from an EMBL/GenBank/DDBJ whole genome shotgun (WGS) entry which is preliminary data.</text>
</comment>
<dbReference type="InterPro" id="IPR006119">
    <property type="entry name" value="Resolv_N"/>
</dbReference>
<proteinExistence type="predicted"/>
<dbReference type="PROSITE" id="PS51736">
    <property type="entry name" value="RECOMBINASES_3"/>
    <property type="match status" value="1"/>
</dbReference>
<dbReference type="RefSeq" id="WP_315730542.1">
    <property type="nucleotide sequence ID" value="NZ_JAVYII010000001.1"/>
</dbReference>
<reference evidence="3 4" key="1">
    <citation type="submission" date="2023-08" db="EMBL/GenBank/DDBJ databases">
        <title>Nocardioides seae sp. nov., a bacterium isolated from a soil.</title>
        <authorList>
            <person name="Wang X."/>
        </authorList>
    </citation>
    <scope>NUCLEOTIDE SEQUENCE [LARGE SCALE GENOMIC DNA]</scope>
    <source>
        <strain evidence="3 4">YZH12</strain>
    </source>
</reference>
<dbReference type="SUPFAM" id="SSF53041">
    <property type="entry name" value="Resolvase-like"/>
    <property type="match status" value="1"/>
</dbReference>
<dbReference type="InterPro" id="IPR038109">
    <property type="entry name" value="DNA_bind_recomb_sf"/>
</dbReference>
<feature type="domain" description="Recombinase" evidence="2">
    <location>
        <begin position="160"/>
        <end position="263"/>
    </location>
</feature>
<dbReference type="InterPro" id="IPR050639">
    <property type="entry name" value="SSR_resolvase"/>
</dbReference>
<dbReference type="Pfam" id="PF00239">
    <property type="entry name" value="Resolvase"/>
    <property type="match status" value="1"/>
</dbReference>
<dbReference type="InterPro" id="IPR036162">
    <property type="entry name" value="Resolvase-like_N_sf"/>
</dbReference>
<dbReference type="InterPro" id="IPR011109">
    <property type="entry name" value="DNA_bind_recombinase_dom"/>
</dbReference>
<dbReference type="PROSITE" id="PS51737">
    <property type="entry name" value="RECOMBINASE_DNA_BIND"/>
    <property type="match status" value="1"/>
</dbReference>
<evidence type="ECO:0000313" key="4">
    <source>
        <dbReference type="Proteomes" id="UP001268542"/>
    </source>
</evidence>
<evidence type="ECO:0000313" key="3">
    <source>
        <dbReference type="EMBL" id="MDT9591580.1"/>
    </source>
</evidence>
<dbReference type="Proteomes" id="UP001268542">
    <property type="component" value="Unassembled WGS sequence"/>
</dbReference>
<dbReference type="SMART" id="SM00857">
    <property type="entry name" value="Resolvase"/>
    <property type="match status" value="1"/>
</dbReference>
<keyword evidence="4" id="KW-1185">Reference proteome</keyword>
<protein>
    <submittedName>
        <fullName evidence="3">Recombinase family protein</fullName>
    </submittedName>
</protein>
<dbReference type="PANTHER" id="PTHR30461:SF23">
    <property type="entry name" value="DNA RECOMBINASE-RELATED"/>
    <property type="match status" value="1"/>
</dbReference>
<feature type="domain" description="Resolvase/invertase-type recombinase catalytic" evidence="1">
    <location>
        <begin position="6"/>
        <end position="152"/>
    </location>
</feature>
<dbReference type="Gene3D" id="3.40.50.1390">
    <property type="entry name" value="Resolvase, N-terminal catalytic domain"/>
    <property type="match status" value="1"/>
</dbReference>
<evidence type="ECO:0000259" key="1">
    <source>
        <dbReference type="PROSITE" id="PS51736"/>
    </source>
</evidence>
<dbReference type="EMBL" id="JAVYII010000001">
    <property type="protein sequence ID" value="MDT9591580.1"/>
    <property type="molecule type" value="Genomic_DNA"/>
</dbReference>
<gene>
    <name evidence="3" type="ORF">RDV89_00780</name>
</gene>
<dbReference type="Pfam" id="PF07508">
    <property type="entry name" value="Recombinase"/>
    <property type="match status" value="1"/>
</dbReference>
<accession>A0ABU3PQS7</accession>
<name>A0ABU3PQS7_9ACTN</name>
<sequence>MTTQSRAAVYVRISQDREGAGLGVQRQEADCRALADKLGMTVLQVYVDNDTSAYNGRARPQYLAMLEDVKRGKIDAVLVWHTDRLHRSTRDLEAYVEAAGHIPTYTVKAGLLDLATPSGRLVARQLGAVAQYESEHKSERQRRKADELAAKGLPLGGGRPFGYESDGLTIRESEAKELRQIITRVLAGDSLKSIIRDLNEREVLTTRGGAWGYTSVRALLLRERNCGRMVHRGQVVGKAAWEPIVSETDHDAVVAVLSDPKRRTTTSPARKHLLSGIARCHCGAKVKVGAVSPKGKRYEIYKCPETGGGHVGRTRSKVEDAVMERVMDVLDVITINGDDRSPALEAERTRVQTELDDAAALYPHAITAAQLAAISTRLTQRLEEITEELSQVTRGTALEGTAGLSREQFEALPLDRKRKIIDALVTVTIHPAQRGRHGGHGVEVKVRDGGRFGFRVSRAMRDSVRAAAS</sequence>